<organism evidence="2 3">
    <name type="scientific">White spot syndrome virus</name>
    <name type="common">WSSV</name>
    <name type="synonym">White spot bacilliform virus</name>
    <dbReference type="NCBI Taxonomy" id="92652"/>
    <lineage>
        <taxon>Viruses</taxon>
        <taxon>Viruses incertae sedis</taxon>
        <taxon>Naldaviricetes</taxon>
        <taxon>Nimaviridae</taxon>
        <taxon>Whispovirus</taxon>
        <taxon>White spot syndrome virus</taxon>
    </lineage>
</organism>
<reference evidence="2 3" key="2">
    <citation type="journal article" date="2000" name="Virology">
        <title>Identification and characterization of a shrimp white spot syndrome virus (WSSV) gene that encodes a novel chimeric polypeptide of cellular-type thymidine kinase and thymidylate kinase.</title>
        <authorList>
            <person name="Tsai M.F."/>
            <person name="Yu H.T."/>
            <person name="Tzeng H.F."/>
            <person name="Leu J.H."/>
            <person name="Chou C.M."/>
            <person name="Huang C.J."/>
            <person name="Wang C.H."/>
            <person name="Lin J.Y."/>
            <person name="Kou G.H."/>
            <person name="Lo C.F."/>
        </authorList>
    </citation>
    <scope>NUCLEOTIDE SEQUENCE [LARGE SCALE GENOMIC DNA]</scope>
    <source>
        <strain evidence="2">Taiwan</strain>
    </source>
</reference>
<name>Q8QTH8_WSSV</name>
<reference evidence="2 3" key="9">
    <citation type="journal article" date="2005" name="J. Virol.">
        <title>The unique stacked rings in the nucleocapsid of the white spot syndrome virus virion are formed by the major structural protein VP664, the largest viral structural protein ever found.</title>
        <authorList>
            <person name="Leu J.H."/>
            <person name="Tsai J.M."/>
            <person name="Wang H.C."/>
            <person name="Wang A.H."/>
            <person name="Wang C.H."/>
            <person name="Kou G.H."/>
            <person name="Lo C.F."/>
        </authorList>
    </citation>
    <scope>NUCLEOTIDE SEQUENCE [LARGE SCALE GENOMIC DNA]</scope>
    <source>
        <strain evidence="2">Taiwan</strain>
    </source>
</reference>
<reference evidence="2 3" key="5">
    <citation type="journal article" date="2002" name="Virology">
        <title>Chimeric polypeptide of thymidine kinase and thymidylate kinase of shrimp white spot syndrome virus: thymidine kinase activity of the recombinant protein expressed in a baculovirus/insect cell system.</title>
        <authorList>
            <person name="Tzeng H.F."/>
            <person name="Chang Z.F."/>
            <person name="Peng S.E."/>
            <person name="Wang C.H."/>
            <person name="Lin J.Y."/>
            <person name="Kou G.H."/>
            <person name="Lo C.F."/>
        </authorList>
    </citation>
    <scope>NUCLEOTIDE SEQUENCE [LARGE SCALE GENOMIC DNA]</scope>
    <source>
        <strain evidence="2">Taiwan</strain>
    </source>
</reference>
<evidence type="ECO:0000256" key="1">
    <source>
        <dbReference type="SAM" id="MobiDB-lite"/>
    </source>
</evidence>
<reference evidence="2 3" key="6">
    <citation type="journal article" date="2002" name="Virology">
        <title>Transcriptional analysis of the DNA polymerase gene of shrimp white spot syndrome virus.</title>
        <authorList>
            <person name="Chen L.L."/>
            <person name="Wang H.C."/>
            <person name="Huang C.J."/>
            <person name="Peng S.E."/>
            <person name="Chen Y.G."/>
            <person name="Lin S.J."/>
            <person name="Chen W.Y."/>
            <person name="Dai C.F."/>
            <person name="Yu H.T."/>
            <person name="Wang C.H."/>
            <person name="Lo C.F."/>
            <person name="Kou G.H."/>
        </authorList>
    </citation>
    <scope>NUCLEOTIDE SEQUENCE [LARGE SCALE GENOMIC DNA]</scope>
    <source>
        <strain evidence="2">Taiwan</strain>
    </source>
</reference>
<evidence type="ECO:0000313" key="2">
    <source>
        <dbReference type="EMBL" id="AAL88884.1"/>
    </source>
</evidence>
<dbReference type="EMBL" id="AF440570">
    <property type="protein sequence ID" value="AAL88884.1"/>
    <property type="molecule type" value="Genomic_DNA"/>
</dbReference>
<reference evidence="3" key="1">
    <citation type="journal article" date="2000" name="Virology">
        <title>Transcriptional analysis of the ribonucleotide reductase genes of shrimp white spot syndrome virus.</title>
        <authorList>
            <person name="Tsai M.F."/>
            <person name="Lo C.F."/>
            <person name="van Hulten M.C."/>
            <person name="Tzeng H.F."/>
            <person name="Chou C.M."/>
            <person name="Huang C.J."/>
            <person name="Wang C.H."/>
            <person name="Lin J.Y."/>
            <person name="Vlak J.M."/>
            <person name="Kou G.H."/>
        </authorList>
    </citation>
    <scope>NUCLEOTIDE SEQUENCE [LARGE SCALE GENOMIC DNA]</scope>
</reference>
<organismHost>
    <name type="scientific">Crustacea</name>
    <name type="common">crustaceans</name>
    <dbReference type="NCBI Taxonomy" id="6657"/>
</organismHost>
<feature type="region of interest" description="Disordered" evidence="1">
    <location>
        <begin position="1"/>
        <end position="55"/>
    </location>
</feature>
<proteinExistence type="predicted"/>
<protein>
    <submittedName>
        <fullName evidence="2">WSSV016</fullName>
    </submittedName>
</protein>
<sequence length="245" mass="28080">MVSTRSMEAKAAAAAKAKEVSPTTSKRKAEDLTEGTEEEEESVETHPPSKLPRVDEDEVYIDENVDGDVQILASSIEVARMERERLAEAMVRDIKIEEEKAATEARKEIASRLIYKEMVYLLPQLENMTNRLRPRSLLRHNEMTITDRTFSDLQIFNKVTFEFPILTDIAFLAREKSRVEGSRFYNDMKIGPITAFKLNLMCNKFIESVVQKVKAEISPFVEVSVSSELEGSPFWDFKQRIVKHT</sequence>
<reference evidence="2 3" key="8">
    <citation type="journal article" date="2004" name="J. Virol.">
        <title>Genomic and proteomic analysis of thirty-nine structural proteins of shrimp white spot syndrome virus.</title>
        <authorList>
            <person name="Tsai J.M."/>
            <person name="Wang H.C."/>
            <person name="Leu J.H."/>
            <person name="Hsiao H.H."/>
            <person name="Wang A.H."/>
            <person name="Kou G.H."/>
            <person name="Lo C.F."/>
        </authorList>
    </citation>
    <scope>NUCLEOTIDE SEQUENCE [LARGE SCALE GENOMIC DNA]</scope>
    <source>
        <strain evidence="2">Taiwan</strain>
    </source>
</reference>
<feature type="compositionally biased region" description="Acidic residues" evidence="1">
    <location>
        <begin position="32"/>
        <end position="42"/>
    </location>
</feature>
<evidence type="ECO:0000313" key="3">
    <source>
        <dbReference type="Proteomes" id="UP000281246"/>
    </source>
</evidence>
<dbReference type="Proteomes" id="UP000281246">
    <property type="component" value="Segment"/>
</dbReference>
<reference evidence="2 3" key="7">
    <citation type="journal article" date="2002" name="Virology">
        <title>Ribonucleotide reductase of shrimp white spot syndrome virus (WSSV): expression and enzymatic activity in a baculovirus/insect cell system and WSSV-infected shrimp.</title>
        <authorList>
            <person name="Lin S.T."/>
            <person name="Chang Y.S."/>
            <person name="Wang H.C."/>
            <person name="Tzeng H.F."/>
            <person name="Chang Z.F."/>
            <person name="Lin J.Y."/>
            <person name="Wang C.H."/>
            <person name="Lo C.F."/>
            <person name="Kou G.H."/>
        </authorList>
    </citation>
    <scope>NUCLEOTIDE SEQUENCE [LARGE SCALE GENOMIC DNA]</scope>
    <source>
        <strain evidence="2">Taiwan</strain>
    </source>
</reference>
<reference evidence="2 3" key="4">
    <citation type="journal article" date="2002" name="Virology">
        <title>Identification of a nucleocapsid protein (VP35) gene of shrimp white spot syndrome virus and characterization of the motif important for targeting VP35 to the nuclei of transfected insect cells.</title>
        <authorList>
            <person name="Chen L.L."/>
            <person name="Leu J.H."/>
            <person name="Huang C.J."/>
            <person name="Chou C.M."/>
            <person name="Chen S.M."/>
            <person name="Wang C.H."/>
            <person name="Lo C.F."/>
            <person name="Kou G.H."/>
        </authorList>
    </citation>
    <scope>NUCLEOTIDE SEQUENCE [LARGE SCALE GENOMIC DNA]</scope>
    <source>
        <strain evidence="2">Taiwan</strain>
    </source>
</reference>
<accession>Q8QTH8</accession>
<reference evidence="3" key="3">
    <citation type="journal article" date="2001" name="Virology">
        <title>Cloning, characterization, and phylogenetic analysis of a shrimp white spot syndrome virus gene that encodes a protein kinase.</title>
        <authorList>
            <person name="Liu W.J."/>
            <person name="Yu H.T."/>
            <person name="Peng S.E."/>
            <person name="Chang Y.S."/>
            <person name="Pien H.W."/>
            <person name="Lin C.J."/>
            <person name="Huang C.J."/>
            <person name="Tsai M.F."/>
            <person name="Huang C.J."/>
            <person name="Wang C.H."/>
            <person name="Lin J.Y."/>
            <person name="Lo C.F."/>
            <person name="Kou G.H."/>
        </authorList>
    </citation>
    <scope>NUCLEOTIDE SEQUENCE [LARGE SCALE GENOMIC DNA]</scope>
</reference>